<dbReference type="AlphaFoldDB" id="F2KNM7"/>
<dbReference type="STRING" id="693661.Arcve_0218"/>
<dbReference type="KEGG" id="ave:Arcve_0218"/>
<dbReference type="HOGENOM" id="CLU_063749_3_2_2"/>
<evidence type="ECO:0000313" key="4">
    <source>
        <dbReference type="Proteomes" id="UP000008136"/>
    </source>
</evidence>
<evidence type="ECO:0000259" key="2">
    <source>
        <dbReference type="Pfam" id="PF12850"/>
    </source>
</evidence>
<evidence type="ECO:0000256" key="1">
    <source>
        <dbReference type="RuleBase" id="RU362039"/>
    </source>
</evidence>
<dbReference type="eggNOG" id="arCOG01141">
    <property type="taxonomic scope" value="Archaea"/>
</dbReference>
<dbReference type="InterPro" id="IPR029052">
    <property type="entry name" value="Metallo-depent_PP-like"/>
</dbReference>
<protein>
    <recommendedName>
        <fullName evidence="1">Phosphoesterase</fullName>
        <ecNumber evidence="1">3.1.4.-</ecNumber>
    </recommendedName>
</protein>
<evidence type="ECO:0000313" key="3">
    <source>
        <dbReference type="EMBL" id="AEA46255.1"/>
    </source>
</evidence>
<gene>
    <name evidence="3" type="ordered locus">Arcve_0218</name>
</gene>
<dbReference type="OrthoDB" id="19174at2157"/>
<dbReference type="Gene3D" id="3.60.21.10">
    <property type="match status" value="1"/>
</dbReference>
<keyword evidence="4" id="KW-1185">Reference proteome</keyword>
<proteinExistence type="inferred from homology"/>
<accession>F2KNM7</accession>
<dbReference type="Proteomes" id="UP000008136">
    <property type="component" value="Chromosome"/>
</dbReference>
<sequence length="145" mass="16582">MKVVAVSDTHMVEPESVLRKLDADLIIHAGDFVSYDVYSFLSQEYDVRAVHGNCDDAKLKKELPEVTVFEVEGVRFGVKHMPEMPDFMDIYYLARELEVEVMVFGHIHAFYLKRGKPTILCPGTLKSGVYAEIELPSLDIRRVEF</sequence>
<dbReference type="GO" id="GO:0046872">
    <property type="term" value="F:metal ion binding"/>
    <property type="evidence" value="ECO:0007669"/>
    <property type="project" value="UniProtKB-KW"/>
</dbReference>
<dbReference type="SUPFAM" id="SSF56300">
    <property type="entry name" value="Metallo-dependent phosphatases"/>
    <property type="match status" value="1"/>
</dbReference>
<dbReference type="RefSeq" id="WP_013682931.1">
    <property type="nucleotide sequence ID" value="NC_015320.1"/>
</dbReference>
<name>F2KNM7_ARCVS</name>
<dbReference type="PANTHER" id="PTHR11124">
    <property type="entry name" value="VACUOLAR SORTING PROTEIN VPS29"/>
    <property type="match status" value="1"/>
</dbReference>
<dbReference type="InterPro" id="IPR000979">
    <property type="entry name" value="Phosphodiesterase_MJ0936/Vps29"/>
</dbReference>
<dbReference type="InterPro" id="IPR024654">
    <property type="entry name" value="Calcineurin-like_PHP_lpxH"/>
</dbReference>
<dbReference type="EMBL" id="CP002588">
    <property type="protein sequence ID" value="AEA46255.1"/>
    <property type="molecule type" value="Genomic_DNA"/>
</dbReference>
<comment type="cofactor">
    <cofactor evidence="1">
        <name>a divalent metal cation</name>
        <dbReference type="ChEBI" id="CHEBI:60240"/>
    </cofactor>
</comment>
<organism evidence="3 4">
    <name type="scientific">Archaeoglobus veneficus (strain DSM 11195 / SNP6)</name>
    <dbReference type="NCBI Taxonomy" id="693661"/>
    <lineage>
        <taxon>Archaea</taxon>
        <taxon>Methanobacteriati</taxon>
        <taxon>Methanobacteriota</taxon>
        <taxon>Archaeoglobi</taxon>
        <taxon>Archaeoglobales</taxon>
        <taxon>Archaeoglobaceae</taxon>
        <taxon>Archaeoglobus</taxon>
    </lineage>
</organism>
<dbReference type="NCBIfam" id="TIGR00040">
    <property type="entry name" value="yfcE"/>
    <property type="match status" value="1"/>
</dbReference>
<comment type="similarity">
    <text evidence="1">Belongs to the metallophosphoesterase superfamily. YfcE family.</text>
</comment>
<dbReference type="EC" id="3.1.4.-" evidence="1"/>
<keyword evidence="1" id="KW-0479">Metal-binding</keyword>
<dbReference type="GO" id="GO:0016787">
    <property type="term" value="F:hydrolase activity"/>
    <property type="evidence" value="ECO:0007669"/>
    <property type="project" value="UniProtKB-UniRule"/>
</dbReference>
<dbReference type="GeneID" id="10393310"/>
<reference evidence="3 4" key="1">
    <citation type="submission" date="2011-03" db="EMBL/GenBank/DDBJ databases">
        <title>The complete genome of Archaeoglobus veneficus SNP6.</title>
        <authorList>
            <consortium name="US DOE Joint Genome Institute (JGI-PGF)"/>
            <person name="Lucas S."/>
            <person name="Copeland A."/>
            <person name="Lapidus A."/>
            <person name="Bruce D."/>
            <person name="Goodwin L."/>
            <person name="Pitluck S."/>
            <person name="Kyrpides N."/>
            <person name="Mavromatis K."/>
            <person name="Pagani I."/>
            <person name="Ivanova N."/>
            <person name="Mikhailova N."/>
            <person name="Lu M."/>
            <person name="Detter J.C."/>
            <person name="Tapia R."/>
            <person name="Han C."/>
            <person name="Land M."/>
            <person name="Hauser L."/>
            <person name="Markowitz V."/>
            <person name="Cheng J.-F."/>
            <person name="Hugenholtz P."/>
            <person name="Woyke T."/>
            <person name="Wu D."/>
            <person name="Spring S."/>
            <person name="Brambilla E."/>
            <person name="Klenk H.-P."/>
            <person name="Eisen J.A."/>
        </authorList>
    </citation>
    <scope>NUCLEOTIDE SEQUENCE [LARGE SCALE GENOMIC DNA]</scope>
    <source>
        <strain>SNP6</strain>
    </source>
</reference>
<feature type="domain" description="Calcineurin-like phosphoesterase" evidence="2">
    <location>
        <begin position="1"/>
        <end position="126"/>
    </location>
</feature>
<dbReference type="Pfam" id="PF12850">
    <property type="entry name" value="Metallophos_2"/>
    <property type="match status" value="1"/>
</dbReference>